<gene>
    <name evidence="1" type="ORF">E4V82_14235</name>
</gene>
<evidence type="ECO:0000313" key="1">
    <source>
        <dbReference type="EMBL" id="MPQ63265.1"/>
    </source>
</evidence>
<proteinExistence type="predicted"/>
<sequence length="234" mass="28056">MEYKIKLLEIINNVNREEENFIINLEYKKEEFLGSYDNWTSNDVVSHISEWRILSSEKLQAAKKSEYVSFHEELDVLNRKNYETHKNEAIEEVKIFSAKSYKLLENQIESFDNSELIGESKIDGFKSPLWQYILIDSFSHPTIHIVFYYIKIQEFENAFKILEKNYKLLLELDNSKEMINNIFYLEDLLEELDEMVNKDIILFNLRDFCRRNMENEIVSNAVINNFMIVNDILY</sequence>
<dbReference type="Pfam" id="PF08020">
    <property type="entry name" value="DUF1706"/>
    <property type="match status" value="1"/>
</dbReference>
<protein>
    <submittedName>
        <fullName evidence="1">ClbS/DfsB family four-helix bundle protein</fullName>
    </submittedName>
</protein>
<comment type="caution">
    <text evidence="1">The sequence shown here is derived from an EMBL/GenBank/DDBJ whole genome shotgun (WGS) entry which is preliminary data.</text>
</comment>
<dbReference type="EMBL" id="SPSF01000033">
    <property type="protein sequence ID" value="MPQ63265.1"/>
    <property type="molecule type" value="Genomic_DNA"/>
</dbReference>
<dbReference type="InterPro" id="IPR012550">
    <property type="entry name" value="DUF1706"/>
</dbReference>
<dbReference type="Gene3D" id="1.20.120.450">
    <property type="entry name" value="dinb family like domain"/>
    <property type="match status" value="1"/>
</dbReference>
<dbReference type="InterPro" id="IPR034660">
    <property type="entry name" value="DinB/YfiT-like"/>
</dbReference>
<accession>A0A5N7J3F4</accession>
<evidence type="ECO:0000313" key="2">
    <source>
        <dbReference type="Proteomes" id="UP000342249"/>
    </source>
</evidence>
<dbReference type="AlphaFoldDB" id="A0A5N7J3F4"/>
<name>A0A5N7J3F4_9CLOT</name>
<dbReference type="RefSeq" id="WP_152752803.1">
    <property type="nucleotide sequence ID" value="NZ_SPSE01000034.1"/>
</dbReference>
<organism evidence="1 2">
    <name type="scientific">Clostridium estertheticum</name>
    <dbReference type="NCBI Taxonomy" id="238834"/>
    <lineage>
        <taxon>Bacteria</taxon>
        <taxon>Bacillati</taxon>
        <taxon>Bacillota</taxon>
        <taxon>Clostridia</taxon>
        <taxon>Eubacteriales</taxon>
        <taxon>Clostridiaceae</taxon>
        <taxon>Clostridium</taxon>
    </lineage>
</organism>
<reference evidence="1" key="1">
    <citation type="journal article" date="2019" name="Lett. Appl. Microbiol.">
        <title>A case of 'blown pack' spoilage of vacuum-packaged pork likely associated with Clostridium estertheticum in Canada.</title>
        <authorList>
            <person name="Zhang P."/>
            <person name="Ward P."/>
            <person name="McMullen L.M."/>
            <person name="Yang X."/>
        </authorList>
    </citation>
    <scope>NUCLEOTIDE SEQUENCE [LARGE SCALE GENOMIC DNA]</scope>
    <source>
        <strain evidence="1">MA19</strain>
    </source>
</reference>
<dbReference type="Proteomes" id="UP000342249">
    <property type="component" value="Unassembled WGS sequence"/>
</dbReference>